<feature type="transmembrane region" description="Helical" evidence="2">
    <location>
        <begin position="679"/>
        <end position="699"/>
    </location>
</feature>
<keyword evidence="2" id="KW-0472">Membrane</keyword>
<feature type="region of interest" description="Disordered" evidence="1">
    <location>
        <begin position="38"/>
        <end position="68"/>
    </location>
</feature>
<sequence>MQHVKYYLLLLKLDVQSHHLHQHRAPHLEHMKPQQNHRRLQQDHAGPFRSDCPKLKGKKQQKRSTCKANVGEASEDEFSLTVSTSAACDGSVWLLDSGATEHMIISKMDANGFKIVFEKGNAIILKGDTFVAVASQSGKVYTMSLSPREKACAGVASSIVASFDSCHKRLGHIGKTGLVHLRLKFDPRSIPDLKHVVKDICDTEYMSSVEELPPSPIDNIIRHKYSDVECTDSEFQSSEEEDSYEINSIENEEFQVVSENESDDVKNSTNLSQDVAKLELNKELLTTFLTLVTRRSDFKERDGFGLKSFLGEIMDVLGREGESTNYATEQQRSERRIPEAGLDACAESSGEGAVLSLVDRGKVSQQEMFGNLDLYYNSTAKWHPGPPHLTLSTPMHLRFEVYKLLCLTVQSALYLSSALAHAAPPTLSTAWAAPQSMFSKLLVTISPLTSTPKRTTLSTGSCDGHYLSRLHTPMGSLLFPPLDKARQQWRKELKDQDSVESYFKIVIVHPTEIRTSISPSLAVGLNTTSALANYATEAVSKRLKFTLENKDLGEVDVVHAMLEGLSKFNGMVLSATRETPRGGDHVLFLMESFIFGRPPYLLLGALSAEHGGAGLHLPPPHTTPGQALSLKSVLDNGYKRINYRLLLFAADVWVERQIQMQNQMRERMVSMQVARARELLYWFGSFYILAALGMIAGTYPSAIKKITMNDERILIKELEYMVIQRGFCSTAPRRSHQQQFRRPRRINTVHITILIIIAFRRTRKPGVLAPLLPLSFIGGYQADMAYGNKLHRIRESAGIPARKKVTKINTFLDGRINPSLKESSSLANKCVAELELSGIWSVNRRSYVVGMSSGSSSISSSPSSSLYSCCSLIISALSRVPQTVTSLSATMYSSYVQSGANLCHISSSHGQVKVRGADEGAVVPCRSLAENWRPMGVGRLGLCRWQRQEAYECQPLR</sequence>
<evidence type="ECO:0000313" key="3">
    <source>
        <dbReference type="EMBL" id="CAD7589710.1"/>
    </source>
</evidence>
<dbReference type="PANTHER" id="PTHR13411">
    <property type="entry name" value="PLASMINOGEN RECEPTOR (KT)"/>
    <property type="match status" value="1"/>
</dbReference>
<evidence type="ECO:0000256" key="1">
    <source>
        <dbReference type="SAM" id="MobiDB-lite"/>
    </source>
</evidence>
<proteinExistence type="predicted"/>
<dbReference type="InterPro" id="IPR019319">
    <property type="entry name" value="Plg-R(KT)"/>
</dbReference>
<keyword evidence="2" id="KW-1133">Transmembrane helix</keyword>
<accession>A0A7R9PJT4</accession>
<gene>
    <name evidence="3" type="ORF">TGEB3V08_LOCUS3632</name>
</gene>
<name>A0A7R9PJT4_TIMGE</name>
<protein>
    <submittedName>
        <fullName evidence="3">Uncharacterized protein</fullName>
    </submittedName>
</protein>
<dbReference type="AlphaFoldDB" id="A0A7R9PJT4"/>
<dbReference type="Pfam" id="PF10166">
    <property type="entry name" value="DUF2368"/>
    <property type="match status" value="2"/>
</dbReference>
<reference evidence="3" key="1">
    <citation type="submission" date="2020-11" db="EMBL/GenBank/DDBJ databases">
        <authorList>
            <person name="Tran Van P."/>
        </authorList>
    </citation>
    <scope>NUCLEOTIDE SEQUENCE</scope>
</reference>
<dbReference type="PANTHER" id="PTHR13411:SF6">
    <property type="entry name" value="PLASMINOGEN RECEPTOR (KT)"/>
    <property type="match status" value="1"/>
</dbReference>
<keyword evidence="2" id="KW-0812">Transmembrane</keyword>
<dbReference type="GO" id="GO:0005886">
    <property type="term" value="C:plasma membrane"/>
    <property type="evidence" value="ECO:0007669"/>
    <property type="project" value="InterPro"/>
</dbReference>
<dbReference type="EMBL" id="OE840166">
    <property type="protein sequence ID" value="CAD7589710.1"/>
    <property type="molecule type" value="Genomic_DNA"/>
</dbReference>
<feature type="compositionally biased region" description="Basic residues" evidence="1">
    <location>
        <begin position="55"/>
        <end position="65"/>
    </location>
</feature>
<evidence type="ECO:0000256" key="2">
    <source>
        <dbReference type="SAM" id="Phobius"/>
    </source>
</evidence>
<organism evidence="3">
    <name type="scientific">Timema genevievae</name>
    <name type="common">Walking stick</name>
    <dbReference type="NCBI Taxonomy" id="629358"/>
    <lineage>
        <taxon>Eukaryota</taxon>
        <taxon>Metazoa</taxon>
        <taxon>Ecdysozoa</taxon>
        <taxon>Arthropoda</taxon>
        <taxon>Hexapoda</taxon>
        <taxon>Insecta</taxon>
        <taxon>Pterygota</taxon>
        <taxon>Neoptera</taxon>
        <taxon>Polyneoptera</taxon>
        <taxon>Phasmatodea</taxon>
        <taxon>Timematodea</taxon>
        <taxon>Timematoidea</taxon>
        <taxon>Timematidae</taxon>
        <taxon>Timema</taxon>
    </lineage>
</organism>